<reference evidence="3 4" key="1">
    <citation type="journal article" date="2021" name="Elife">
        <title>Chloroplast acquisition without the gene transfer in kleptoplastic sea slugs, Plakobranchus ocellatus.</title>
        <authorList>
            <person name="Maeda T."/>
            <person name="Takahashi S."/>
            <person name="Yoshida T."/>
            <person name="Shimamura S."/>
            <person name="Takaki Y."/>
            <person name="Nagai Y."/>
            <person name="Toyoda A."/>
            <person name="Suzuki Y."/>
            <person name="Arimoto A."/>
            <person name="Ishii H."/>
            <person name="Satoh N."/>
            <person name="Nishiyama T."/>
            <person name="Hasebe M."/>
            <person name="Maruyama T."/>
            <person name="Minagawa J."/>
            <person name="Obokata J."/>
            <person name="Shigenobu S."/>
        </authorList>
    </citation>
    <scope>NUCLEOTIDE SEQUENCE [LARGE SCALE GENOMIC DNA]</scope>
</reference>
<dbReference type="PANTHER" id="PTHR37984">
    <property type="entry name" value="PROTEIN CBG26694"/>
    <property type="match status" value="1"/>
</dbReference>
<dbReference type="InterPro" id="IPR012337">
    <property type="entry name" value="RNaseH-like_sf"/>
</dbReference>
<dbReference type="Gene3D" id="1.10.340.70">
    <property type="match status" value="1"/>
</dbReference>
<dbReference type="FunFam" id="3.30.420.10:FF:000063">
    <property type="entry name" value="Retrovirus-related Pol polyprotein from transposon 297-like Protein"/>
    <property type="match status" value="1"/>
</dbReference>
<dbReference type="GO" id="GO:0015074">
    <property type="term" value="P:DNA integration"/>
    <property type="evidence" value="ECO:0007669"/>
    <property type="project" value="InterPro"/>
</dbReference>
<dbReference type="EMBL" id="BMAT01008524">
    <property type="protein sequence ID" value="GFR87037.1"/>
    <property type="molecule type" value="Genomic_DNA"/>
</dbReference>
<feature type="region of interest" description="Disordered" evidence="1">
    <location>
        <begin position="384"/>
        <end position="488"/>
    </location>
</feature>
<gene>
    <name evidence="3" type="ORF">ElyMa_004213300</name>
</gene>
<dbReference type="AlphaFoldDB" id="A0AAV4GMQ9"/>
<sequence>MLLRLQTYDLRIVYKPGQDVSVADALSRLSPEEKPPIFAEQVRIHTILSQFSESIIQRIQEQTAKDVELNALKEIVHYGWPDNIRAVPTCCRPYWTYRDEIGLEDGILLKGSRIIIPKVMQDDILKQLHQPHMGKKKKLRARTAVFWTSINKDIENKTLNCSTCLSLQSQQSKEPLLQTEVPPRPWHTVGTDLFYLDGEEYLLLADYYSKFFFVRKIQPGLSTSRNVVKIMRQIFSEYGIPAIVRSDNGPHYSGNDFREFARIYSFQHITSSPHYARSNGFIESQVKIIKRTLAKARISGTDPNKALLSLRATPVDHNLPSPGELFLGRQLQDGLPRKLPRQPYHENIREQMHKGQEQQKLYHDKNAHLLPPLSAGEQVRVQNPTTKKWEPSIVMSQASSPRSYQVTTAAGNEVRRNRRHIRPAPQPSEAENSQSLSDDSAANATEGDRPTSTTMLSPQVVELPSEGCESGIHTLSGRTSKAPQRLDL</sequence>
<dbReference type="GO" id="GO:0003676">
    <property type="term" value="F:nucleic acid binding"/>
    <property type="evidence" value="ECO:0007669"/>
    <property type="project" value="InterPro"/>
</dbReference>
<dbReference type="Gene3D" id="3.30.420.10">
    <property type="entry name" value="Ribonuclease H-like superfamily/Ribonuclease H"/>
    <property type="match status" value="1"/>
</dbReference>
<comment type="caution">
    <text evidence="3">The sequence shown here is derived from an EMBL/GenBank/DDBJ whole genome shotgun (WGS) entry which is preliminary data.</text>
</comment>
<protein>
    <submittedName>
        <fullName evidence="3">Pol polyprotein</fullName>
    </submittedName>
</protein>
<dbReference type="InterPro" id="IPR001584">
    <property type="entry name" value="Integrase_cat-core"/>
</dbReference>
<dbReference type="Pfam" id="PF00665">
    <property type="entry name" value="rve"/>
    <property type="match status" value="1"/>
</dbReference>
<dbReference type="Pfam" id="PF17921">
    <property type="entry name" value="Integrase_H2C2"/>
    <property type="match status" value="1"/>
</dbReference>
<name>A0AAV4GMQ9_9GAST</name>
<organism evidence="3 4">
    <name type="scientific">Elysia marginata</name>
    <dbReference type="NCBI Taxonomy" id="1093978"/>
    <lineage>
        <taxon>Eukaryota</taxon>
        <taxon>Metazoa</taxon>
        <taxon>Spiralia</taxon>
        <taxon>Lophotrochozoa</taxon>
        <taxon>Mollusca</taxon>
        <taxon>Gastropoda</taxon>
        <taxon>Heterobranchia</taxon>
        <taxon>Euthyneura</taxon>
        <taxon>Panpulmonata</taxon>
        <taxon>Sacoglossa</taxon>
        <taxon>Placobranchoidea</taxon>
        <taxon>Plakobranchidae</taxon>
        <taxon>Elysia</taxon>
    </lineage>
</organism>
<feature type="compositionally biased region" description="Polar residues" evidence="1">
    <location>
        <begin position="429"/>
        <end position="443"/>
    </location>
</feature>
<dbReference type="FunFam" id="1.10.340.70:FF:000003">
    <property type="entry name" value="Protein CBG25708"/>
    <property type="match status" value="1"/>
</dbReference>
<dbReference type="InterPro" id="IPR041588">
    <property type="entry name" value="Integrase_H2C2"/>
</dbReference>
<proteinExistence type="predicted"/>
<dbReference type="Proteomes" id="UP000762676">
    <property type="component" value="Unassembled WGS sequence"/>
</dbReference>
<accession>A0AAV4GMQ9</accession>
<evidence type="ECO:0000259" key="2">
    <source>
        <dbReference type="PROSITE" id="PS50994"/>
    </source>
</evidence>
<evidence type="ECO:0000313" key="3">
    <source>
        <dbReference type="EMBL" id="GFR87037.1"/>
    </source>
</evidence>
<feature type="domain" description="Integrase catalytic" evidence="2">
    <location>
        <begin position="181"/>
        <end position="348"/>
    </location>
</feature>
<dbReference type="InterPro" id="IPR036397">
    <property type="entry name" value="RNaseH_sf"/>
</dbReference>
<evidence type="ECO:0000313" key="4">
    <source>
        <dbReference type="Proteomes" id="UP000762676"/>
    </source>
</evidence>
<dbReference type="SUPFAM" id="SSF53098">
    <property type="entry name" value="Ribonuclease H-like"/>
    <property type="match status" value="1"/>
</dbReference>
<feature type="compositionally biased region" description="Polar residues" evidence="1">
    <location>
        <begin position="394"/>
        <end position="410"/>
    </location>
</feature>
<evidence type="ECO:0000256" key="1">
    <source>
        <dbReference type="SAM" id="MobiDB-lite"/>
    </source>
</evidence>
<dbReference type="PANTHER" id="PTHR37984:SF7">
    <property type="entry name" value="INTEGRASE CATALYTIC DOMAIN-CONTAINING PROTEIN"/>
    <property type="match status" value="1"/>
</dbReference>
<keyword evidence="4" id="KW-1185">Reference proteome</keyword>
<dbReference type="InterPro" id="IPR050951">
    <property type="entry name" value="Retrovirus_Pol_polyprotein"/>
</dbReference>
<dbReference type="PROSITE" id="PS50994">
    <property type="entry name" value="INTEGRASE"/>
    <property type="match status" value="1"/>
</dbReference>